<dbReference type="RefSeq" id="WP_162363589.1">
    <property type="nucleotide sequence ID" value="NZ_CP047591.1"/>
</dbReference>
<dbReference type="PROSITE" id="PS51186">
    <property type="entry name" value="GNAT"/>
    <property type="match status" value="1"/>
</dbReference>
<evidence type="ECO:0000313" key="2">
    <source>
        <dbReference type="EMBL" id="QHI73828.1"/>
    </source>
</evidence>
<keyword evidence="2" id="KW-0808">Transferase</keyword>
<feature type="domain" description="N-acetyltransferase" evidence="1">
    <location>
        <begin position="6"/>
        <end position="164"/>
    </location>
</feature>
<dbReference type="EMBL" id="CP047591">
    <property type="protein sequence ID" value="QHI73828.1"/>
    <property type="molecule type" value="Genomic_DNA"/>
</dbReference>
<organism evidence="2 3">
    <name type="scientific">Aminipila terrae</name>
    <dbReference type="NCBI Taxonomy" id="2697030"/>
    <lineage>
        <taxon>Bacteria</taxon>
        <taxon>Bacillati</taxon>
        <taxon>Bacillota</taxon>
        <taxon>Clostridia</taxon>
        <taxon>Peptostreptococcales</taxon>
        <taxon>Anaerovoracaceae</taxon>
        <taxon>Aminipila</taxon>
    </lineage>
</organism>
<evidence type="ECO:0000313" key="3">
    <source>
        <dbReference type="Proteomes" id="UP000463883"/>
    </source>
</evidence>
<dbReference type="KEGG" id="amic:Ami3637_16850"/>
<dbReference type="AlphaFoldDB" id="A0A6P1MNY5"/>
<protein>
    <submittedName>
        <fullName evidence="2">GNAT family N-acetyltransferase</fullName>
    </submittedName>
</protein>
<name>A0A6P1MNY5_9FIRM</name>
<sequence length="177" mass="20854">MESKNILIRPTIFSDCELFAKWETDPSVTEFFSMDSDRSYEDIVREFVARELDETKLQYTICKEDFPIGRIYISRIDKESDSLDITRIYIGDKENRSKGYGEESLRLLLEYCFMNLHMERVTLDHFEGNNIAATLYSKIGFKHEGLARNACKKNGKYYDLHLLSILRSEYYGKVHDK</sequence>
<reference evidence="2 3" key="1">
    <citation type="submission" date="2020-01" db="EMBL/GenBank/DDBJ databases">
        <title>Genomic analysis of Aminipila sp. CBA3637.</title>
        <authorList>
            <person name="Kim Y.B."/>
            <person name="Roh S.W."/>
        </authorList>
    </citation>
    <scope>NUCLEOTIDE SEQUENCE [LARGE SCALE GENOMIC DNA]</scope>
    <source>
        <strain evidence="2 3">CBA3637</strain>
    </source>
</reference>
<dbReference type="SUPFAM" id="SSF55729">
    <property type="entry name" value="Acyl-CoA N-acyltransferases (Nat)"/>
    <property type="match status" value="1"/>
</dbReference>
<dbReference type="InterPro" id="IPR016181">
    <property type="entry name" value="Acyl_CoA_acyltransferase"/>
</dbReference>
<dbReference type="GO" id="GO:0016747">
    <property type="term" value="F:acyltransferase activity, transferring groups other than amino-acyl groups"/>
    <property type="evidence" value="ECO:0007669"/>
    <property type="project" value="InterPro"/>
</dbReference>
<evidence type="ECO:0000259" key="1">
    <source>
        <dbReference type="PROSITE" id="PS51186"/>
    </source>
</evidence>
<keyword evidence="3" id="KW-1185">Reference proteome</keyword>
<gene>
    <name evidence="2" type="ORF">Ami3637_16850</name>
</gene>
<dbReference type="Proteomes" id="UP000463883">
    <property type="component" value="Chromosome"/>
</dbReference>
<dbReference type="PANTHER" id="PTHR43415">
    <property type="entry name" value="SPERMIDINE N(1)-ACETYLTRANSFERASE"/>
    <property type="match status" value="1"/>
</dbReference>
<dbReference type="Gene3D" id="3.40.630.30">
    <property type="match status" value="1"/>
</dbReference>
<dbReference type="InterPro" id="IPR000182">
    <property type="entry name" value="GNAT_dom"/>
</dbReference>
<proteinExistence type="predicted"/>
<dbReference type="PANTHER" id="PTHR43415:SF3">
    <property type="entry name" value="GNAT-FAMILY ACETYLTRANSFERASE"/>
    <property type="match status" value="1"/>
</dbReference>
<dbReference type="Pfam" id="PF13302">
    <property type="entry name" value="Acetyltransf_3"/>
    <property type="match status" value="1"/>
</dbReference>
<dbReference type="CDD" id="cd04301">
    <property type="entry name" value="NAT_SF"/>
    <property type="match status" value="1"/>
</dbReference>
<accession>A0A6P1MNY5</accession>